<sequence>MSVLSPISSRLRTPLVVASLFATLSASGAALAQAPLSALKLEFVQPTGTVSPTASINVSIRLTNTDATQAFSFNPTTGVAGLPNSSLPTSAWAWNPSTSTYEAVAFDRLTGFDIGVSYACSSTFSKPDCQQGPYAFTFGDTGLGGGFVLGAGQSYQYDYGVLSPLGVTPAGTYSIFSAPLVLKVLGFSADNQPLTALYELSNTCQASTADCLASGLVFSRTVSAVPEPTNAALFGLGLAAVLAVRRRPR</sequence>
<evidence type="ECO:0000256" key="1">
    <source>
        <dbReference type="SAM" id="SignalP"/>
    </source>
</evidence>
<reference evidence="3 4" key="1">
    <citation type="journal article" date="2007" name="Int. J. Syst. Evol. Microbiol.">
        <title>Description of Pelomonas aquatica sp. nov. and Pelomonas puraquae sp. nov., isolated from industrial and haemodialysis water.</title>
        <authorList>
            <person name="Gomila M."/>
            <person name="Bowien B."/>
            <person name="Falsen E."/>
            <person name="Moore E.R."/>
            <person name="Lalucat J."/>
        </authorList>
    </citation>
    <scope>NUCLEOTIDE SEQUENCE [LARGE SCALE GENOMIC DNA]</scope>
    <source>
        <strain evidence="3 4">CCUG 52769</strain>
    </source>
</reference>
<dbReference type="Proteomes" id="UP000197446">
    <property type="component" value="Unassembled WGS sequence"/>
</dbReference>
<protein>
    <recommendedName>
        <fullName evidence="2">Ice-binding protein C-terminal domain-containing protein</fullName>
    </recommendedName>
</protein>
<dbReference type="RefSeq" id="WP_088485473.1">
    <property type="nucleotide sequence ID" value="NZ_JBCNLH010000004.1"/>
</dbReference>
<organism evidence="3 4">
    <name type="scientific">Roseateles puraquae</name>
    <dbReference type="NCBI Taxonomy" id="431059"/>
    <lineage>
        <taxon>Bacteria</taxon>
        <taxon>Pseudomonadati</taxon>
        <taxon>Pseudomonadota</taxon>
        <taxon>Betaproteobacteria</taxon>
        <taxon>Burkholderiales</taxon>
        <taxon>Sphaerotilaceae</taxon>
        <taxon>Roseateles</taxon>
    </lineage>
</organism>
<feature type="signal peptide" evidence="1">
    <location>
        <begin position="1"/>
        <end position="32"/>
    </location>
</feature>
<proteinExistence type="predicted"/>
<name>A0A254N8L3_9BURK</name>
<dbReference type="NCBIfam" id="TIGR02595">
    <property type="entry name" value="PEP_CTERM"/>
    <property type="match status" value="1"/>
</dbReference>
<evidence type="ECO:0000259" key="2">
    <source>
        <dbReference type="Pfam" id="PF07589"/>
    </source>
</evidence>
<evidence type="ECO:0000313" key="4">
    <source>
        <dbReference type="Proteomes" id="UP000197446"/>
    </source>
</evidence>
<dbReference type="OrthoDB" id="9180697at2"/>
<dbReference type="EMBL" id="NISI01000012">
    <property type="protein sequence ID" value="OWR01778.1"/>
    <property type="molecule type" value="Genomic_DNA"/>
</dbReference>
<accession>A0A254N8L3</accession>
<feature type="domain" description="Ice-binding protein C-terminal" evidence="2">
    <location>
        <begin position="224"/>
        <end position="247"/>
    </location>
</feature>
<dbReference type="AlphaFoldDB" id="A0A254N8L3"/>
<comment type="caution">
    <text evidence="3">The sequence shown here is derived from an EMBL/GenBank/DDBJ whole genome shotgun (WGS) entry which is preliminary data.</text>
</comment>
<dbReference type="InterPro" id="IPR013424">
    <property type="entry name" value="Ice-binding_C"/>
</dbReference>
<gene>
    <name evidence="3" type="ORF">CDO81_22370</name>
</gene>
<evidence type="ECO:0000313" key="3">
    <source>
        <dbReference type="EMBL" id="OWR01778.1"/>
    </source>
</evidence>
<keyword evidence="1" id="KW-0732">Signal</keyword>
<keyword evidence="4" id="KW-1185">Reference proteome</keyword>
<feature type="chain" id="PRO_5011993181" description="Ice-binding protein C-terminal domain-containing protein" evidence="1">
    <location>
        <begin position="33"/>
        <end position="249"/>
    </location>
</feature>
<dbReference type="Pfam" id="PF07589">
    <property type="entry name" value="PEP-CTERM"/>
    <property type="match status" value="1"/>
</dbReference>